<reference evidence="2" key="1">
    <citation type="journal article" date="2019" name="Int. J. Syst. Evol. Microbiol.">
        <title>The Global Catalogue of Microorganisms (GCM) 10K type strain sequencing project: providing services to taxonomists for standard genome sequencing and annotation.</title>
        <authorList>
            <consortium name="The Broad Institute Genomics Platform"/>
            <consortium name="The Broad Institute Genome Sequencing Center for Infectious Disease"/>
            <person name="Wu L."/>
            <person name="Ma J."/>
        </authorList>
    </citation>
    <scope>NUCLEOTIDE SEQUENCE [LARGE SCALE GENOMIC DNA]</scope>
    <source>
        <strain evidence="2">CCUG 56756</strain>
    </source>
</reference>
<dbReference type="Proteomes" id="UP001597109">
    <property type="component" value="Unassembled WGS sequence"/>
</dbReference>
<protein>
    <submittedName>
        <fullName evidence="1">Uncharacterized protein</fullName>
    </submittedName>
</protein>
<organism evidence="1 2">
    <name type="scientific">Metaplanococcus flavidus</name>
    <dbReference type="NCBI Taxonomy" id="569883"/>
    <lineage>
        <taxon>Bacteria</taxon>
        <taxon>Bacillati</taxon>
        <taxon>Bacillota</taxon>
        <taxon>Bacilli</taxon>
        <taxon>Bacillales</taxon>
        <taxon>Caryophanaceae</taxon>
        <taxon>Metaplanococcus</taxon>
    </lineage>
</organism>
<evidence type="ECO:0000313" key="2">
    <source>
        <dbReference type="Proteomes" id="UP001597109"/>
    </source>
</evidence>
<gene>
    <name evidence="1" type="ORF">ACFQ1X_10720</name>
</gene>
<dbReference type="RefSeq" id="WP_144840821.1">
    <property type="nucleotide sequence ID" value="NZ_JBHTKI010000014.1"/>
</dbReference>
<proteinExistence type="predicted"/>
<sequence length="128" mass="15396">MGLDMFLYSYEDSEKRDYKDRVHWIEWRKANAIHWWFVSRIQGGLDEGDEYPVPREKLVELLELCVAAHNADWVESSKLMPTMPGPFFGSTAYDDHYYWELGNTISKLEWLLSSPKSKRVHFYYHAWW</sequence>
<evidence type="ECO:0000313" key="1">
    <source>
        <dbReference type="EMBL" id="MFD1031903.1"/>
    </source>
</evidence>
<comment type="caution">
    <text evidence="1">The sequence shown here is derived from an EMBL/GenBank/DDBJ whole genome shotgun (WGS) entry which is preliminary data.</text>
</comment>
<name>A0ABW3LBF9_9BACL</name>
<keyword evidence="2" id="KW-1185">Reference proteome</keyword>
<accession>A0ABW3LBF9</accession>
<dbReference type="EMBL" id="JBHTKI010000014">
    <property type="protein sequence ID" value="MFD1031903.1"/>
    <property type="molecule type" value="Genomic_DNA"/>
</dbReference>